<dbReference type="NCBIfam" id="TIGR01536">
    <property type="entry name" value="asn_synth_AEB"/>
    <property type="match status" value="1"/>
</dbReference>
<keyword evidence="5" id="KW-0067">ATP-binding</keyword>
<reference evidence="10" key="1">
    <citation type="journal article" date="2019" name="Int. J. Syst. Evol. Microbiol.">
        <title>The Global Catalogue of Microorganisms (GCM) 10K type strain sequencing project: providing services to taxonomists for standard genome sequencing and annotation.</title>
        <authorList>
            <consortium name="The Broad Institute Genomics Platform"/>
            <consortium name="The Broad Institute Genome Sequencing Center for Infectious Disease"/>
            <person name="Wu L."/>
            <person name="Ma J."/>
        </authorList>
    </citation>
    <scope>NUCLEOTIDE SEQUENCE [LARGE SCALE GENOMIC DNA]</scope>
    <source>
        <strain evidence="10">CCUG 48884</strain>
    </source>
</reference>
<keyword evidence="10" id="KW-1185">Reference proteome</keyword>
<dbReference type="InterPro" id="IPR017932">
    <property type="entry name" value="GATase_2_dom"/>
</dbReference>
<dbReference type="CDD" id="cd01991">
    <property type="entry name" value="Asn_synthase_B_C"/>
    <property type="match status" value="1"/>
</dbReference>
<comment type="caution">
    <text evidence="9">The sequence shown here is derived from an EMBL/GenBank/DDBJ whole genome shotgun (WGS) entry which is preliminary data.</text>
</comment>
<dbReference type="GO" id="GO:0004066">
    <property type="term" value="F:asparagine synthase (glutamine-hydrolyzing) activity"/>
    <property type="evidence" value="ECO:0007669"/>
    <property type="project" value="UniProtKB-EC"/>
</dbReference>
<dbReference type="SUPFAM" id="SSF56235">
    <property type="entry name" value="N-terminal nucleophile aminohydrolases (Ntn hydrolases)"/>
    <property type="match status" value="1"/>
</dbReference>
<dbReference type="InterPro" id="IPR001962">
    <property type="entry name" value="Asn_synthase"/>
</dbReference>
<dbReference type="Gene3D" id="3.40.50.620">
    <property type="entry name" value="HUPs"/>
    <property type="match status" value="1"/>
</dbReference>
<organism evidence="9 10">
    <name type="scientific">Thauera mechernichensis</name>
    <dbReference type="NCBI Taxonomy" id="82788"/>
    <lineage>
        <taxon>Bacteria</taxon>
        <taxon>Pseudomonadati</taxon>
        <taxon>Pseudomonadota</taxon>
        <taxon>Betaproteobacteria</taxon>
        <taxon>Rhodocyclales</taxon>
        <taxon>Zoogloeaceae</taxon>
        <taxon>Thauera</taxon>
    </lineage>
</organism>
<keyword evidence="9" id="KW-0436">Ligase</keyword>
<keyword evidence="6" id="KW-0315">Glutamine amidotransferase</keyword>
<dbReference type="InterPro" id="IPR014729">
    <property type="entry name" value="Rossmann-like_a/b/a_fold"/>
</dbReference>
<comment type="catalytic activity">
    <reaction evidence="7">
        <text>L-aspartate + L-glutamine + ATP + H2O = L-asparagine + L-glutamate + AMP + diphosphate + H(+)</text>
        <dbReference type="Rhea" id="RHEA:12228"/>
        <dbReference type="ChEBI" id="CHEBI:15377"/>
        <dbReference type="ChEBI" id="CHEBI:15378"/>
        <dbReference type="ChEBI" id="CHEBI:29985"/>
        <dbReference type="ChEBI" id="CHEBI:29991"/>
        <dbReference type="ChEBI" id="CHEBI:30616"/>
        <dbReference type="ChEBI" id="CHEBI:33019"/>
        <dbReference type="ChEBI" id="CHEBI:58048"/>
        <dbReference type="ChEBI" id="CHEBI:58359"/>
        <dbReference type="ChEBI" id="CHEBI:456215"/>
        <dbReference type="EC" id="6.3.5.4"/>
    </reaction>
</comment>
<dbReference type="EC" id="6.3.5.4" evidence="3"/>
<evidence type="ECO:0000256" key="1">
    <source>
        <dbReference type="ARBA" id="ARBA00005187"/>
    </source>
</evidence>
<feature type="domain" description="Glutamine amidotransferase type-2" evidence="8">
    <location>
        <begin position="2"/>
        <end position="217"/>
    </location>
</feature>
<dbReference type="PROSITE" id="PS51278">
    <property type="entry name" value="GATASE_TYPE_2"/>
    <property type="match status" value="1"/>
</dbReference>
<comment type="pathway">
    <text evidence="1">Amino-acid biosynthesis; L-asparagine biosynthesis; L-asparagine from L-aspartate (L-Gln route): step 1/1.</text>
</comment>
<evidence type="ECO:0000313" key="10">
    <source>
        <dbReference type="Proteomes" id="UP001597158"/>
    </source>
</evidence>
<dbReference type="SUPFAM" id="SSF52402">
    <property type="entry name" value="Adenine nucleotide alpha hydrolases-like"/>
    <property type="match status" value="1"/>
</dbReference>
<evidence type="ECO:0000313" key="9">
    <source>
        <dbReference type="EMBL" id="MFD1262915.1"/>
    </source>
</evidence>
<evidence type="ECO:0000256" key="7">
    <source>
        <dbReference type="ARBA" id="ARBA00048741"/>
    </source>
</evidence>
<dbReference type="InterPro" id="IPR006426">
    <property type="entry name" value="Asn_synth_AEB"/>
</dbReference>
<dbReference type="InterPro" id="IPR033738">
    <property type="entry name" value="AsnB_N"/>
</dbReference>
<protein>
    <recommendedName>
        <fullName evidence="3">asparagine synthase (glutamine-hydrolyzing)</fullName>
        <ecNumber evidence="3">6.3.5.4</ecNumber>
    </recommendedName>
</protein>
<dbReference type="Gene3D" id="3.60.20.10">
    <property type="entry name" value="Glutamine Phosphoribosylpyrophosphate, subunit 1, domain 1"/>
    <property type="match status" value="1"/>
</dbReference>
<evidence type="ECO:0000256" key="2">
    <source>
        <dbReference type="ARBA" id="ARBA00005752"/>
    </source>
</evidence>
<evidence type="ECO:0000256" key="3">
    <source>
        <dbReference type="ARBA" id="ARBA00012737"/>
    </source>
</evidence>
<name>A0ABW3WCC4_9RHOO</name>
<dbReference type="Pfam" id="PF13537">
    <property type="entry name" value="GATase_7"/>
    <property type="match status" value="1"/>
</dbReference>
<proteinExistence type="inferred from homology"/>
<dbReference type="RefSeq" id="WP_277834081.1">
    <property type="nucleotide sequence ID" value="NZ_JARQZE010000011.1"/>
</dbReference>
<dbReference type="EMBL" id="JBHTMC010000009">
    <property type="protein sequence ID" value="MFD1262915.1"/>
    <property type="molecule type" value="Genomic_DNA"/>
</dbReference>
<evidence type="ECO:0000256" key="4">
    <source>
        <dbReference type="ARBA" id="ARBA00022741"/>
    </source>
</evidence>
<evidence type="ECO:0000259" key="8">
    <source>
        <dbReference type="PROSITE" id="PS51278"/>
    </source>
</evidence>
<dbReference type="InterPro" id="IPR029055">
    <property type="entry name" value="Ntn_hydrolases_N"/>
</dbReference>
<dbReference type="InterPro" id="IPR051786">
    <property type="entry name" value="ASN_synthetase/amidase"/>
</dbReference>
<gene>
    <name evidence="9" type="primary">asnB</name>
    <name evidence="9" type="ORF">ACFQ4M_04915</name>
</gene>
<dbReference type="Proteomes" id="UP001597158">
    <property type="component" value="Unassembled WGS sequence"/>
</dbReference>
<comment type="similarity">
    <text evidence="2">Belongs to the asparagine synthetase family.</text>
</comment>
<accession>A0ABW3WCC4</accession>
<dbReference type="PIRSF" id="PIRSF001589">
    <property type="entry name" value="Asn_synthetase_glu-h"/>
    <property type="match status" value="1"/>
</dbReference>
<sequence length="617" mass="67100">MCGINGIFAYRPSAAAVDRDELLRVRETMTARGPDGAGVWIADNGRVGLAHRRLAIIDLSPAGAQPMQTADGLTVVSFNGEIYNYPELRSELERDGVRFDSHSDTEVLLHLYRRQGPAMVGRLRGMFAFALWDAQARSLLLARDPHGIKPLYYADDGGTLRFASQVSALLAGDGIDKRPEPAGAVGMLLWGSVPEPFTLYRGVRLLPAGSTLLVTETGAAAPVRYWTLSAAMERSLEAAASIPLGSETAFMREQLLDSVRAHLLADVPVGAFLSAGLDSSTLVGLAREASSARLRTLTLTFDDLQGTQHDECPAASLIARHLDVDHTCIVLSAGEQEEELDRFFTAMDQPTIDGINTWFVSRAAQQVGLKVALSGLGGDELLGGYASFTEVPRLRASAQGSPWRHAPKLYRSMHRLLGARLGWPANAAGIPEFGTTPEGAYQLSKGVFMPWELEGILGTDILREGLRALAEHDAAYAEAHTGLNDFGQVACLESVRYMRNQLLRDTDWVSMSHSLEIRVPLVDHVLSESLLGLAASGRLGPGKSALPRTLSCGLPTEILNRPKSGFVVPTWRWLRHHPGLDAWKSVPALRQARMSDSRRWAFTLLSRHPSGKALLRN</sequence>
<dbReference type="Pfam" id="PF00733">
    <property type="entry name" value="Asn_synthase"/>
    <property type="match status" value="1"/>
</dbReference>
<evidence type="ECO:0000256" key="6">
    <source>
        <dbReference type="ARBA" id="ARBA00022962"/>
    </source>
</evidence>
<dbReference type="PANTHER" id="PTHR43284">
    <property type="entry name" value="ASPARAGINE SYNTHETASE (GLUTAMINE-HYDROLYZING)"/>
    <property type="match status" value="1"/>
</dbReference>
<dbReference type="CDD" id="cd00712">
    <property type="entry name" value="AsnB"/>
    <property type="match status" value="1"/>
</dbReference>
<keyword evidence="4" id="KW-0547">Nucleotide-binding</keyword>
<evidence type="ECO:0000256" key="5">
    <source>
        <dbReference type="ARBA" id="ARBA00022840"/>
    </source>
</evidence>
<dbReference type="PANTHER" id="PTHR43284:SF1">
    <property type="entry name" value="ASPARAGINE SYNTHETASE"/>
    <property type="match status" value="1"/>
</dbReference>